<keyword evidence="3" id="KW-1185">Reference proteome</keyword>
<proteinExistence type="predicted"/>
<protein>
    <submittedName>
        <fullName evidence="2">Uncharacterized protein</fullName>
    </submittedName>
</protein>
<gene>
    <name evidence="2" type="ORF">Tco_1070616</name>
</gene>
<evidence type="ECO:0000256" key="1">
    <source>
        <dbReference type="SAM" id="MobiDB-lite"/>
    </source>
</evidence>
<name>A0ABQ5HM78_9ASTR</name>
<accession>A0ABQ5HM78</accession>
<dbReference type="EMBL" id="BQNB010019773">
    <property type="protein sequence ID" value="GJT88899.1"/>
    <property type="molecule type" value="Genomic_DNA"/>
</dbReference>
<evidence type="ECO:0000313" key="3">
    <source>
        <dbReference type="Proteomes" id="UP001151760"/>
    </source>
</evidence>
<organism evidence="2 3">
    <name type="scientific">Tanacetum coccineum</name>
    <dbReference type="NCBI Taxonomy" id="301880"/>
    <lineage>
        <taxon>Eukaryota</taxon>
        <taxon>Viridiplantae</taxon>
        <taxon>Streptophyta</taxon>
        <taxon>Embryophyta</taxon>
        <taxon>Tracheophyta</taxon>
        <taxon>Spermatophyta</taxon>
        <taxon>Magnoliopsida</taxon>
        <taxon>eudicotyledons</taxon>
        <taxon>Gunneridae</taxon>
        <taxon>Pentapetalae</taxon>
        <taxon>asterids</taxon>
        <taxon>campanulids</taxon>
        <taxon>Asterales</taxon>
        <taxon>Asteraceae</taxon>
        <taxon>Asteroideae</taxon>
        <taxon>Anthemideae</taxon>
        <taxon>Anthemidinae</taxon>
        <taxon>Tanacetum</taxon>
    </lineage>
</organism>
<reference evidence="2" key="2">
    <citation type="submission" date="2022-01" db="EMBL/GenBank/DDBJ databases">
        <authorList>
            <person name="Yamashiro T."/>
            <person name="Shiraishi A."/>
            <person name="Satake H."/>
            <person name="Nakayama K."/>
        </authorList>
    </citation>
    <scope>NUCLEOTIDE SEQUENCE</scope>
</reference>
<feature type="region of interest" description="Disordered" evidence="1">
    <location>
        <begin position="252"/>
        <end position="272"/>
    </location>
</feature>
<sequence length="647" mass="72071">MADTGPSNILARRVTDDLIDFSGETSLPKYMMFFFLQQIVETRCFIIIMREDDIWDENTKLIGLNDVIAQAEDKIATKEGHVKIMHADNDCSLTETASINNDSRVDVSSLGGLGTQCRHQSKKLTTFPEETSSLSSSPSLSPCSPSCPPSIIDGWVFDIPCKLNALPTLDPSSSINKTKVQNTLDGVSFEIDSISELHHIWSSFGATTCKVKYISGSLFSLEFQNNEEGCNFTRVDYKKGVEQGVEFKTGSNHVGDGFDSSRDNDGSVDAGEASWFPAHSHEKDNSNFKLGYGSDSYVEKKGHLTDNGSSYGKGDGDLSQSEVGDVDLSPSCGGEKVGLITPSPSTNVKERCISYCHGLDHVEISNGLNFGNYAIPNQRVNTSYIISQNGKLRRNEKATHLKKRKMKTMNLFKIIQIKQCDKLMNDMKKGTPRLRSSKALKLFLPSIGGKRSGKSSRLPILCVCAFTHDKDVFPRCLNHIMSEIDEHKWALFYRIPKKSLDKGLKLLHTDNDVHSFFDDVVKNGSIHLYVAHKKQNLGKYYYKNMEWEKDDVGLRCSSSTPFDTRFKRKISKRKKTGVIHDGGADKKRKKTLVNEGSKGKEMVFEDECAVKMEQVESLNDGFVCLSTSILCSSTKAFGNIYLSKEQN</sequence>
<evidence type="ECO:0000313" key="2">
    <source>
        <dbReference type="EMBL" id="GJT88899.1"/>
    </source>
</evidence>
<dbReference type="Proteomes" id="UP001151760">
    <property type="component" value="Unassembled WGS sequence"/>
</dbReference>
<comment type="caution">
    <text evidence="2">The sequence shown here is derived from an EMBL/GenBank/DDBJ whole genome shotgun (WGS) entry which is preliminary data.</text>
</comment>
<reference evidence="2" key="1">
    <citation type="journal article" date="2022" name="Int. J. Mol. Sci.">
        <title>Draft Genome of Tanacetum Coccineum: Genomic Comparison of Closely Related Tanacetum-Family Plants.</title>
        <authorList>
            <person name="Yamashiro T."/>
            <person name="Shiraishi A."/>
            <person name="Nakayama K."/>
            <person name="Satake H."/>
        </authorList>
    </citation>
    <scope>NUCLEOTIDE SEQUENCE</scope>
</reference>